<protein>
    <recommendedName>
        <fullName evidence="4">Phage portal protein</fullName>
    </recommendedName>
</protein>
<evidence type="ECO:0000313" key="3">
    <source>
        <dbReference type="Proteomes" id="UP001055101"/>
    </source>
</evidence>
<comment type="caution">
    <text evidence="2">The sequence shown here is derived from an EMBL/GenBank/DDBJ whole genome shotgun (WGS) entry which is preliminary data.</text>
</comment>
<dbReference type="NCBIfam" id="TIGR01539">
    <property type="entry name" value="portal_lambda"/>
    <property type="match status" value="1"/>
</dbReference>
<proteinExistence type="predicted"/>
<dbReference type="Proteomes" id="UP001055101">
    <property type="component" value="Unassembled WGS sequence"/>
</dbReference>
<sequence>MGLFSRLFGGASRSAATAYFAPGFGYEGSRFTRRLRGWMPERASINALQAQGGEVLRARTRQLARDNALASSACDTWVGSTVGDGITPSPILEDKALKTAIKNAWLTWTDEADTDGLTDFYGMQALAARAVFVAGECFIRFRPRRPTDGLSVPLQLQLIEAEQLPLCYNVERSDTGNEIRHGIEFDRIGKRVAYHFLKVRPGDGAYAYGQESGDRVRVPASEVLHIYRPLEGGQIRGQSQLTPVMVRLHLLDSYDDAEIDRKRVAAMFAGFIEKNAIGDPLPVTPGTTTYGAFGSTASGAAVEQPHLTVEQTIADLEPGTLQVLNPGEKITFSEPADVGGSYEAFQYRSQLAIAAGTGVPYAAMTGDPSKGNFSSQRSIELEFKRRVSQFQHQVLVFQLCRAVWARWIATAALAGSIKGLTASEFARQQRALSTVKWQTPKWDWVDPLKDRKADQLDILMGVTSRTDVIEARGEDPEEVDARRKADQDRADNLGLRLDGGTVDDPNPVEPAAQAA</sequence>
<keyword evidence="3" id="KW-1185">Reference proteome</keyword>
<name>A0ABQ4TGN1_9HYPH</name>
<reference evidence="2" key="1">
    <citation type="journal article" date="2021" name="Front. Microbiol.">
        <title>Comprehensive Comparative Genomics and Phenotyping of Methylobacterium Species.</title>
        <authorList>
            <person name="Alessa O."/>
            <person name="Ogura Y."/>
            <person name="Fujitani Y."/>
            <person name="Takami H."/>
            <person name="Hayashi T."/>
            <person name="Sahin N."/>
            <person name="Tani A."/>
        </authorList>
    </citation>
    <scope>NUCLEOTIDE SEQUENCE</scope>
    <source>
        <strain evidence="2">DSM 23674</strain>
    </source>
</reference>
<feature type="compositionally biased region" description="Basic and acidic residues" evidence="1">
    <location>
        <begin position="471"/>
        <end position="491"/>
    </location>
</feature>
<evidence type="ECO:0008006" key="4">
    <source>
        <dbReference type="Google" id="ProtNLM"/>
    </source>
</evidence>
<dbReference type="InterPro" id="IPR006429">
    <property type="entry name" value="Phage_lambda_portal"/>
</dbReference>
<feature type="region of interest" description="Disordered" evidence="1">
    <location>
        <begin position="471"/>
        <end position="515"/>
    </location>
</feature>
<dbReference type="Pfam" id="PF05136">
    <property type="entry name" value="Phage_portal_2"/>
    <property type="match status" value="1"/>
</dbReference>
<dbReference type="EMBL" id="BPRA01000004">
    <property type="protein sequence ID" value="GJE54569.1"/>
    <property type="molecule type" value="Genomic_DNA"/>
</dbReference>
<evidence type="ECO:0000313" key="2">
    <source>
        <dbReference type="EMBL" id="GJE54569.1"/>
    </source>
</evidence>
<organism evidence="2 3">
    <name type="scientific">Methylobacterium thuringiense</name>
    <dbReference type="NCBI Taxonomy" id="1003091"/>
    <lineage>
        <taxon>Bacteria</taxon>
        <taxon>Pseudomonadati</taxon>
        <taxon>Pseudomonadota</taxon>
        <taxon>Alphaproteobacteria</taxon>
        <taxon>Hyphomicrobiales</taxon>
        <taxon>Methylobacteriaceae</taxon>
        <taxon>Methylobacterium</taxon>
    </lineage>
</organism>
<evidence type="ECO:0000256" key="1">
    <source>
        <dbReference type="SAM" id="MobiDB-lite"/>
    </source>
</evidence>
<reference evidence="2" key="2">
    <citation type="submission" date="2021-08" db="EMBL/GenBank/DDBJ databases">
        <authorList>
            <person name="Tani A."/>
            <person name="Ola A."/>
            <person name="Ogura Y."/>
            <person name="Katsura K."/>
            <person name="Hayashi T."/>
        </authorList>
    </citation>
    <scope>NUCLEOTIDE SEQUENCE</scope>
    <source>
        <strain evidence="2">DSM 23674</strain>
    </source>
</reference>
<gene>
    <name evidence="2" type="ORF">EKPJFOCH_1047</name>
</gene>
<accession>A0ABQ4TGN1</accession>
<dbReference type="RefSeq" id="WP_238230948.1">
    <property type="nucleotide sequence ID" value="NZ_BPRA01000004.1"/>
</dbReference>